<evidence type="ECO:0000313" key="3">
    <source>
        <dbReference type="Proteomes" id="UP001341281"/>
    </source>
</evidence>
<reference evidence="2 3" key="1">
    <citation type="submission" date="2024-02" db="EMBL/GenBank/DDBJ databases">
        <title>High-quality chromosome-scale genome assembly of Pensacola bahiagrass (Paspalum notatum Flugge var. saurae).</title>
        <authorList>
            <person name="Vega J.M."/>
            <person name="Podio M."/>
            <person name="Orjuela J."/>
            <person name="Siena L.A."/>
            <person name="Pessino S.C."/>
            <person name="Combes M.C."/>
            <person name="Mariac C."/>
            <person name="Albertini E."/>
            <person name="Pupilli F."/>
            <person name="Ortiz J.P.A."/>
            <person name="Leblanc O."/>
        </authorList>
    </citation>
    <scope>NUCLEOTIDE SEQUENCE [LARGE SCALE GENOMIC DNA]</scope>
    <source>
        <strain evidence="2">R1</strain>
        <tissue evidence="2">Leaf</tissue>
    </source>
</reference>
<evidence type="ECO:0000313" key="2">
    <source>
        <dbReference type="EMBL" id="WVZ70607.1"/>
    </source>
</evidence>
<keyword evidence="3" id="KW-1185">Reference proteome</keyword>
<proteinExistence type="predicted"/>
<dbReference type="Proteomes" id="UP001341281">
    <property type="component" value="Chromosome 04"/>
</dbReference>
<protein>
    <submittedName>
        <fullName evidence="2">Uncharacterized protein</fullName>
    </submittedName>
</protein>
<sequence length="113" mass="12205">MATISQLRGGAGDTEAGMDAVESMEEPGALVHHRSAAESSRKLSNFKRDVMHIVSSPARLDSICKGGSKALQQTGKDEACGKMSPCRNFYRDIVQPMCFHKSSSSQELAKAFL</sequence>
<dbReference type="EMBL" id="CP144748">
    <property type="protein sequence ID" value="WVZ70607.1"/>
    <property type="molecule type" value="Genomic_DNA"/>
</dbReference>
<feature type="region of interest" description="Disordered" evidence="1">
    <location>
        <begin position="1"/>
        <end position="41"/>
    </location>
</feature>
<name>A0AAQ3TFA0_PASNO</name>
<organism evidence="2 3">
    <name type="scientific">Paspalum notatum var. saurae</name>
    <dbReference type="NCBI Taxonomy" id="547442"/>
    <lineage>
        <taxon>Eukaryota</taxon>
        <taxon>Viridiplantae</taxon>
        <taxon>Streptophyta</taxon>
        <taxon>Embryophyta</taxon>
        <taxon>Tracheophyta</taxon>
        <taxon>Spermatophyta</taxon>
        <taxon>Magnoliopsida</taxon>
        <taxon>Liliopsida</taxon>
        <taxon>Poales</taxon>
        <taxon>Poaceae</taxon>
        <taxon>PACMAD clade</taxon>
        <taxon>Panicoideae</taxon>
        <taxon>Andropogonodae</taxon>
        <taxon>Paspaleae</taxon>
        <taxon>Paspalinae</taxon>
        <taxon>Paspalum</taxon>
    </lineage>
</organism>
<accession>A0AAQ3TFA0</accession>
<evidence type="ECO:0000256" key="1">
    <source>
        <dbReference type="SAM" id="MobiDB-lite"/>
    </source>
</evidence>
<dbReference type="AlphaFoldDB" id="A0AAQ3TFA0"/>
<gene>
    <name evidence="2" type="ORF">U9M48_019259</name>
</gene>